<evidence type="ECO:0000313" key="1">
    <source>
        <dbReference type="EMBL" id="KAJ7423668.1"/>
    </source>
</evidence>
<sequence length="76" mass="8758">MTVSYQERIKEVMQVNGKLEIAFSDRESSEDRTSQTSPNGVWCVVVDMLGDEEEEDDRDEKVIMMPSTWLSRDGKI</sequence>
<dbReference type="Proteomes" id="UP001145742">
    <property type="component" value="Unassembled WGS sequence"/>
</dbReference>
<dbReference type="EMBL" id="WHWB01032786">
    <property type="protein sequence ID" value="KAJ7423668.1"/>
    <property type="molecule type" value="Genomic_DNA"/>
</dbReference>
<proteinExistence type="predicted"/>
<evidence type="ECO:0000313" key="2">
    <source>
        <dbReference type="Proteomes" id="UP001145742"/>
    </source>
</evidence>
<comment type="caution">
    <text evidence="1">The sequence shown here is derived from an EMBL/GenBank/DDBJ whole genome shotgun (WGS) entry which is preliminary data.</text>
</comment>
<reference evidence="1" key="1">
    <citation type="submission" date="2019-10" db="EMBL/GenBank/DDBJ databases">
        <authorList>
            <person name="Soares A.E.R."/>
            <person name="Aleixo A."/>
            <person name="Schneider P."/>
            <person name="Miyaki C.Y."/>
            <person name="Schneider M.P."/>
            <person name="Mello C."/>
            <person name="Vasconcelos A.T.R."/>
        </authorList>
    </citation>
    <scope>NUCLEOTIDE SEQUENCE</scope>
    <source>
        <tissue evidence="1">Muscle</tissue>
    </source>
</reference>
<gene>
    <name evidence="1" type="ORF">WISP_33005</name>
</gene>
<protein>
    <submittedName>
        <fullName evidence="1">Uncharacterized protein</fullName>
    </submittedName>
</protein>
<organism evidence="1 2">
    <name type="scientific">Willisornis vidua</name>
    <name type="common">Xingu scale-backed antbird</name>
    <dbReference type="NCBI Taxonomy" id="1566151"/>
    <lineage>
        <taxon>Eukaryota</taxon>
        <taxon>Metazoa</taxon>
        <taxon>Chordata</taxon>
        <taxon>Craniata</taxon>
        <taxon>Vertebrata</taxon>
        <taxon>Euteleostomi</taxon>
        <taxon>Archelosauria</taxon>
        <taxon>Archosauria</taxon>
        <taxon>Dinosauria</taxon>
        <taxon>Saurischia</taxon>
        <taxon>Theropoda</taxon>
        <taxon>Coelurosauria</taxon>
        <taxon>Aves</taxon>
        <taxon>Neognathae</taxon>
        <taxon>Neoaves</taxon>
        <taxon>Telluraves</taxon>
        <taxon>Australaves</taxon>
        <taxon>Passeriformes</taxon>
        <taxon>Thamnophilidae</taxon>
        <taxon>Willisornis</taxon>
    </lineage>
</organism>
<accession>A0ABQ9DQJ7</accession>
<name>A0ABQ9DQJ7_9PASS</name>
<keyword evidence="2" id="KW-1185">Reference proteome</keyword>